<reference evidence="1 2" key="1">
    <citation type="journal article" date="2014" name="PLoS Genet.">
        <title>Phylogenetically driven sequencing of extremely halophilic archaea reveals strategies for static and dynamic osmo-response.</title>
        <authorList>
            <person name="Becker E.A."/>
            <person name="Seitzer P.M."/>
            <person name="Tritt A."/>
            <person name="Larsen D."/>
            <person name="Krusor M."/>
            <person name="Yao A.I."/>
            <person name="Wu D."/>
            <person name="Madern D."/>
            <person name="Eisen J.A."/>
            <person name="Darling A.E."/>
            <person name="Facciotti M.T."/>
        </authorList>
    </citation>
    <scope>NUCLEOTIDE SEQUENCE [LARGE SCALE GENOMIC DNA]</scope>
    <source>
        <strain evidence="1 2">JCM 13916</strain>
    </source>
</reference>
<dbReference type="Proteomes" id="UP000011528">
    <property type="component" value="Unassembled WGS sequence"/>
</dbReference>
<dbReference type="PATRIC" id="fig|1230455.3.peg.2785"/>
<dbReference type="EMBL" id="AOJJ01000086">
    <property type="protein sequence ID" value="EMA68056.1"/>
    <property type="molecule type" value="Genomic_DNA"/>
</dbReference>
<protein>
    <submittedName>
        <fullName evidence="1">Uncharacterized protein</fullName>
    </submittedName>
</protein>
<accession>M0PDE6</accession>
<name>M0PDE6_9EURY</name>
<evidence type="ECO:0000313" key="1">
    <source>
        <dbReference type="EMBL" id="EMA68056.1"/>
    </source>
</evidence>
<organism evidence="1 2">
    <name type="scientific">Halorubrum distributum JCM 13916</name>
    <dbReference type="NCBI Taxonomy" id="1230455"/>
    <lineage>
        <taxon>Archaea</taxon>
        <taxon>Methanobacteriati</taxon>
        <taxon>Methanobacteriota</taxon>
        <taxon>Stenosarchaea group</taxon>
        <taxon>Halobacteria</taxon>
        <taxon>Halobacteriales</taxon>
        <taxon>Haloferacaceae</taxon>
        <taxon>Halorubrum</taxon>
        <taxon>Halorubrum distributum group</taxon>
    </lineage>
</organism>
<proteinExistence type="predicted"/>
<dbReference type="AlphaFoldDB" id="M0PDE6"/>
<gene>
    <name evidence="1" type="ORF">C462_14353</name>
</gene>
<evidence type="ECO:0000313" key="2">
    <source>
        <dbReference type="Proteomes" id="UP000011528"/>
    </source>
</evidence>
<comment type="caution">
    <text evidence="1">The sequence shown here is derived from an EMBL/GenBank/DDBJ whole genome shotgun (WGS) entry which is preliminary data.</text>
</comment>
<sequence>MSDTEDPRDIELTDVWRYDILPLLEEYFFEDTQQLEENILRGDSNFINETTNDVVSMTPSKLKENLRTFVIDNQGELDIEISPE</sequence>